<dbReference type="EMBL" id="VIWU01000001">
    <property type="protein sequence ID" value="TWF78040.1"/>
    <property type="molecule type" value="Genomic_DNA"/>
</dbReference>
<evidence type="ECO:0000256" key="5">
    <source>
        <dbReference type="ARBA" id="ARBA00022989"/>
    </source>
</evidence>
<accession>A0A561ST43</accession>
<comment type="caution">
    <text evidence="10">The sequence shown here is derived from an EMBL/GenBank/DDBJ whole genome shotgun (WGS) entry which is preliminary data.</text>
</comment>
<proteinExistence type="inferred from homology"/>
<dbReference type="Gene3D" id="1.10.3720.10">
    <property type="entry name" value="MetI-like"/>
    <property type="match status" value="1"/>
</dbReference>
<keyword evidence="6 7" id="KW-0472">Membrane</keyword>
<evidence type="ECO:0000256" key="6">
    <source>
        <dbReference type="ARBA" id="ARBA00023136"/>
    </source>
</evidence>
<dbReference type="PROSITE" id="PS50928">
    <property type="entry name" value="ABC_TM1"/>
    <property type="match status" value="1"/>
</dbReference>
<feature type="region of interest" description="Disordered" evidence="8">
    <location>
        <begin position="1"/>
        <end position="29"/>
    </location>
</feature>
<evidence type="ECO:0000313" key="11">
    <source>
        <dbReference type="Proteomes" id="UP000321261"/>
    </source>
</evidence>
<evidence type="ECO:0000256" key="7">
    <source>
        <dbReference type="RuleBase" id="RU363032"/>
    </source>
</evidence>
<dbReference type="InterPro" id="IPR000515">
    <property type="entry name" value="MetI-like"/>
</dbReference>
<dbReference type="Proteomes" id="UP000321261">
    <property type="component" value="Unassembled WGS sequence"/>
</dbReference>
<gene>
    <name evidence="10" type="ORF">FHX44_113959</name>
</gene>
<evidence type="ECO:0000259" key="9">
    <source>
        <dbReference type="PROSITE" id="PS50928"/>
    </source>
</evidence>
<evidence type="ECO:0000256" key="2">
    <source>
        <dbReference type="ARBA" id="ARBA00022448"/>
    </source>
</evidence>
<feature type="transmembrane region" description="Helical" evidence="7">
    <location>
        <begin position="177"/>
        <end position="207"/>
    </location>
</feature>
<comment type="similarity">
    <text evidence="7">Belongs to the binding-protein-dependent transport system permease family.</text>
</comment>
<keyword evidence="5 7" id="KW-1133">Transmembrane helix</keyword>
<keyword evidence="11" id="KW-1185">Reference proteome</keyword>
<evidence type="ECO:0000256" key="4">
    <source>
        <dbReference type="ARBA" id="ARBA00022692"/>
    </source>
</evidence>
<keyword evidence="4 7" id="KW-0812">Transmembrane</keyword>
<sequence>MTTILETPTATSVAAGGRSRSGRSGPRVPGQRKAVAVLLVPFGLLCLAVFAVPAVYAVYLSFFSTSHSGLGFGNARTVFVGFRNFVVVLTDPSFLRSIGVTLAYIVVFIPLLVAGSLLMALLLDSGLARGRRFAQTVLFLPHAIPGIIAAIIWLYLYTPGISPVLAALAGLDVRIDFLGQALLIPSLVNIALWGGLGYNTVIFYAALQAVPREVMEAAAVDGAGAVRTALRVKVPLVRAAVVTVAMFTLVGSLQLFTEPMLLAQATPLVGSRFTPNMYIFEAAFNRSNYGLASAASVLLLVLCCLLSYAVARFSSRGAKA</sequence>
<dbReference type="PANTHER" id="PTHR30193">
    <property type="entry name" value="ABC TRANSPORTER PERMEASE PROTEIN"/>
    <property type="match status" value="1"/>
</dbReference>
<feature type="transmembrane region" description="Helical" evidence="7">
    <location>
        <begin position="136"/>
        <end position="157"/>
    </location>
</feature>
<evidence type="ECO:0000256" key="3">
    <source>
        <dbReference type="ARBA" id="ARBA00022475"/>
    </source>
</evidence>
<feature type="transmembrane region" description="Helical" evidence="7">
    <location>
        <begin position="102"/>
        <end position="124"/>
    </location>
</feature>
<dbReference type="RefSeq" id="WP_147257116.1">
    <property type="nucleotide sequence ID" value="NZ_VIWU01000001.1"/>
</dbReference>
<feature type="compositionally biased region" description="Low complexity" evidence="8">
    <location>
        <begin position="12"/>
        <end position="29"/>
    </location>
</feature>
<keyword evidence="3" id="KW-1003">Cell membrane</keyword>
<name>A0A561ST43_9PSEU</name>
<comment type="subcellular location">
    <subcellularLocation>
        <location evidence="1 7">Cell membrane</location>
        <topology evidence="1 7">Multi-pass membrane protein</topology>
    </subcellularLocation>
</comment>
<dbReference type="GO" id="GO:0005886">
    <property type="term" value="C:plasma membrane"/>
    <property type="evidence" value="ECO:0007669"/>
    <property type="project" value="UniProtKB-SubCell"/>
</dbReference>
<protein>
    <submittedName>
        <fullName evidence="10">Carbohydrate ABC transporter membrane protein 1 (CUT1 family)</fullName>
    </submittedName>
</protein>
<dbReference type="GO" id="GO:0055085">
    <property type="term" value="P:transmembrane transport"/>
    <property type="evidence" value="ECO:0007669"/>
    <property type="project" value="InterPro"/>
</dbReference>
<dbReference type="InterPro" id="IPR035906">
    <property type="entry name" value="MetI-like_sf"/>
</dbReference>
<dbReference type="Pfam" id="PF00528">
    <property type="entry name" value="BPD_transp_1"/>
    <property type="match status" value="1"/>
</dbReference>
<evidence type="ECO:0000256" key="1">
    <source>
        <dbReference type="ARBA" id="ARBA00004651"/>
    </source>
</evidence>
<dbReference type="SUPFAM" id="SSF161098">
    <property type="entry name" value="MetI-like"/>
    <property type="match status" value="1"/>
</dbReference>
<dbReference type="OrthoDB" id="3210259at2"/>
<dbReference type="PANTHER" id="PTHR30193:SF41">
    <property type="entry name" value="DIACETYLCHITOBIOSE UPTAKE SYSTEM PERMEASE PROTEIN NGCF"/>
    <property type="match status" value="1"/>
</dbReference>
<organism evidence="10 11">
    <name type="scientific">Pseudonocardia hierapolitana</name>
    <dbReference type="NCBI Taxonomy" id="1128676"/>
    <lineage>
        <taxon>Bacteria</taxon>
        <taxon>Bacillati</taxon>
        <taxon>Actinomycetota</taxon>
        <taxon>Actinomycetes</taxon>
        <taxon>Pseudonocardiales</taxon>
        <taxon>Pseudonocardiaceae</taxon>
        <taxon>Pseudonocardia</taxon>
    </lineage>
</organism>
<evidence type="ECO:0000313" key="10">
    <source>
        <dbReference type="EMBL" id="TWF78040.1"/>
    </source>
</evidence>
<keyword evidence="2 7" id="KW-0813">Transport</keyword>
<feature type="transmembrane region" description="Helical" evidence="7">
    <location>
        <begin position="289"/>
        <end position="311"/>
    </location>
</feature>
<evidence type="ECO:0000256" key="8">
    <source>
        <dbReference type="SAM" id="MobiDB-lite"/>
    </source>
</evidence>
<feature type="transmembrane region" description="Helical" evidence="7">
    <location>
        <begin position="236"/>
        <end position="256"/>
    </location>
</feature>
<dbReference type="InterPro" id="IPR051393">
    <property type="entry name" value="ABC_transporter_permease"/>
</dbReference>
<reference evidence="10 11" key="1">
    <citation type="submission" date="2019-06" db="EMBL/GenBank/DDBJ databases">
        <title>Sequencing the genomes of 1000 actinobacteria strains.</title>
        <authorList>
            <person name="Klenk H.-P."/>
        </authorList>
    </citation>
    <scope>NUCLEOTIDE SEQUENCE [LARGE SCALE GENOMIC DNA]</scope>
    <source>
        <strain evidence="10 11">DSM 45671</strain>
    </source>
</reference>
<feature type="transmembrane region" description="Helical" evidence="7">
    <location>
        <begin position="34"/>
        <end position="59"/>
    </location>
</feature>
<dbReference type="AlphaFoldDB" id="A0A561ST43"/>
<feature type="compositionally biased region" description="Polar residues" evidence="8">
    <location>
        <begin position="1"/>
        <end position="11"/>
    </location>
</feature>
<feature type="domain" description="ABC transmembrane type-1" evidence="9">
    <location>
        <begin position="98"/>
        <end position="310"/>
    </location>
</feature>